<evidence type="ECO:0000313" key="3">
    <source>
        <dbReference type="Proteomes" id="UP000807306"/>
    </source>
</evidence>
<dbReference type="Proteomes" id="UP000807306">
    <property type="component" value="Unassembled WGS sequence"/>
</dbReference>
<name>A0A9P6E3P2_9AGAR</name>
<feature type="region of interest" description="Disordered" evidence="1">
    <location>
        <begin position="407"/>
        <end position="473"/>
    </location>
</feature>
<comment type="caution">
    <text evidence="2">The sequence shown here is derived from an EMBL/GenBank/DDBJ whole genome shotgun (WGS) entry which is preliminary data.</text>
</comment>
<accession>A0A9P6E3P2</accession>
<evidence type="ECO:0000256" key="1">
    <source>
        <dbReference type="SAM" id="MobiDB-lite"/>
    </source>
</evidence>
<keyword evidence="3" id="KW-1185">Reference proteome</keyword>
<feature type="compositionally biased region" description="Acidic residues" evidence="1">
    <location>
        <begin position="411"/>
        <end position="473"/>
    </location>
</feature>
<proteinExistence type="predicted"/>
<dbReference type="AlphaFoldDB" id="A0A9P6E3P2"/>
<dbReference type="SUPFAM" id="SSF52047">
    <property type="entry name" value="RNI-like"/>
    <property type="match status" value="1"/>
</dbReference>
<reference evidence="2" key="1">
    <citation type="submission" date="2020-11" db="EMBL/GenBank/DDBJ databases">
        <authorList>
            <consortium name="DOE Joint Genome Institute"/>
            <person name="Ahrendt S."/>
            <person name="Riley R."/>
            <person name="Andreopoulos W."/>
            <person name="Labutti K."/>
            <person name="Pangilinan J."/>
            <person name="Ruiz-Duenas F.J."/>
            <person name="Barrasa J.M."/>
            <person name="Sanchez-Garcia M."/>
            <person name="Camarero S."/>
            <person name="Miyauchi S."/>
            <person name="Serrano A."/>
            <person name="Linde D."/>
            <person name="Babiker R."/>
            <person name="Drula E."/>
            <person name="Ayuso-Fernandez I."/>
            <person name="Pacheco R."/>
            <person name="Padilla G."/>
            <person name="Ferreira P."/>
            <person name="Barriuso J."/>
            <person name="Kellner H."/>
            <person name="Castanera R."/>
            <person name="Alfaro M."/>
            <person name="Ramirez L."/>
            <person name="Pisabarro A.G."/>
            <person name="Kuo A."/>
            <person name="Tritt A."/>
            <person name="Lipzen A."/>
            <person name="He G."/>
            <person name="Yan M."/>
            <person name="Ng V."/>
            <person name="Cullen D."/>
            <person name="Martin F."/>
            <person name="Rosso M.-N."/>
            <person name="Henrissat B."/>
            <person name="Hibbett D."/>
            <person name="Martinez A.T."/>
            <person name="Grigoriev I.V."/>
        </authorList>
    </citation>
    <scope>NUCLEOTIDE SEQUENCE</scope>
    <source>
        <strain evidence="2">CBS 506.95</strain>
    </source>
</reference>
<evidence type="ECO:0000313" key="2">
    <source>
        <dbReference type="EMBL" id="KAF9521920.1"/>
    </source>
</evidence>
<protein>
    <submittedName>
        <fullName evidence="2">Uncharacterized protein</fullName>
    </submittedName>
</protein>
<dbReference type="EMBL" id="MU157974">
    <property type="protein sequence ID" value="KAF9521920.1"/>
    <property type="molecule type" value="Genomic_DNA"/>
</dbReference>
<gene>
    <name evidence="2" type="ORF">CPB83DRAFT_900132</name>
</gene>
<organism evidence="2 3">
    <name type="scientific">Crepidotus variabilis</name>
    <dbReference type="NCBI Taxonomy" id="179855"/>
    <lineage>
        <taxon>Eukaryota</taxon>
        <taxon>Fungi</taxon>
        <taxon>Dikarya</taxon>
        <taxon>Basidiomycota</taxon>
        <taxon>Agaricomycotina</taxon>
        <taxon>Agaricomycetes</taxon>
        <taxon>Agaricomycetidae</taxon>
        <taxon>Agaricales</taxon>
        <taxon>Agaricineae</taxon>
        <taxon>Crepidotaceae</taxon>
        <taxon>Crepidotus</taxon>
    </lineage>
</organism>
<sequence length="473" mass="54075">MPSIPNELISEINSYSDIKTAFALTMLTKIDYPYRRRQLWTFQNSIGPLLELLPARVWKSISPREPLSHQCRHCKQLKAKEFDRNAAALDNGTRQLLVSLGDQMEQLVIPTQNRCYFIADIAEGALEFLHNQFDRPLLSINSIECWETNEDQFNGCCYASQSYSFLQNIMKTCRPERLIRFDMPYVSPNTNDRTGETLRMLGYNLQELRITFPSRPTVLGENASTWINLTKLCLVADVLDSSLVYRNIAPLSSLQYIRLDVHSYSSRAHPLSTNLSFPNLRILHFRTDNNALSTFLETFTTPNLETLRYRALAAVHAELIGAIFCASTVLNEISITKFDPNGLSSPIREMWSGLSAVTDSHASHLFQLPYLRKLALDRIFTSDVSTSLIRQLRRRNPSMLLEFEALQGWQSDEDDGDDDDDDDDDGDDDDDEDDEEDDDEDDDGDGDDGNDKDRDEDDADDEDKDENEDQDLY</sequence>